<evidence type="ECO:0000313" key="8">
    <source>
        <dbReference type="Proteomes" id="UP001415857"/>
    </source>
</evidence>
<evidence type="ECO:0000256" key="5">
    <source>
        <dbReference type="SAM" id="MobiDB-lite"/>
    </source>
</evidence>
<evidence type="ECO:0000313" key="7">
    <source>
        <dbReference type="EMBL" id="KAK9273250.1"/>
    </source>
</evidence>
<dbReference type="FunFam" id="2.30.30.140:FF:000079">
    <property type="entry name" value="Enhancer of polycomb-like transcription factor protein"/>
    <property type="match status" value="1"/>
</dbReference>
<keyword evidence="4" id="KW-0539">Nucleus</keyword>
<dbReference type="Proteomes" id="UP001415857">
    <property type="component" value="Unassembled WGS sequence"/>
</dbReference>
<keyword evidence="3" id="KW-0234">DNA repair</keyword>
<feature type="region of interest" description="Disordered" evidence="5">
    <location>
        <begin position="530"/>
        <end position="551"/>
    </location>
</feature>
<feature type="compositionally biased region" description="Basic residues" evidence="5">
    <location>
        <begin position="106"/>
        <end position="121"/>
    </location>
</feature>
<feature type="compositionally biased region" description="Basic residues" evidence="5">
    <location>
        <begin position="274"/>
        <end position="284"/>
    </location>
</feature>
<dbReference type="CDD" id="cd20404">
    <property type="entry name" value="Tudor_Agenet_AtEML-like"/>
    <property type="match status" value="1"/>
</dbReference>
<feature type="compositionally biased region" description="Basic and acidic residues" evidence="5">
    <location>
        <begin position="1"/>
        <end position="14"/>
    </location>
</feature>
<keyword evidence="2" id="KW-0227">DNA damage</keyword>
<feature type="domain" description="Tudor" evidence="6">
    <location>
        <begin position="414"/>
        <end position="472"/>
    </location>
</feature>
<evidence type="ECO:0000256" key="1">
    <source>
        <dbReference type="ARBA" id="ARBA00004123"/>
    </source>
</evidence>
<proteinExistence type="predicted"/>
<organism evidence="7 8">
    <name type="scientific">Liquidambar formosana</name>
    <name type="common">Formosan gum</name>
    <dbReference type="NCBI Taxonomy" id="63359"/>
    <lineage>
        <taxon>Eukaryota</taxon>
        <taxon>Viridiplantae</taxon>
        <taxon>Streptophyta</taxon>
        <taxon>Embryophyta</taxon>
        <taxon>Tracheophyta</taxon>
        <taxon>Spermatophyta</taxon>
        <taxon>Magnoliopsida</taxon>
        <taxon>eudicotyledons</taxon>
        <taxon>Gunneridae</taxon>
        <taxon>Pentapetalae</taxon>
        <taxon>Saxifragales</taxon>
        <taxon>Altingiaceae</taxon>
        <taxon>Liquidambar</taxon>
    </lineage>
</organism>
<dbReference type="AlphaFoldDB" id="A0AAP0NI36"/>
<protein>
    <recommendedName>
        <fullName evidence="6">Tudor domain-containing protein</fullName>
    </recommendedName>
</protein>
<feature type="region of interest" description="Disordered" evidence="5">
    <location>
        <begin position="564"/>
        <end position="598"/>
    </location>
</feature>
<evidence type="ECO:0000256" key="2">
    <source>
        <dbReference type="ARBA" id="ARBA00022763"/>
    </source>
</evidence>
<reference evidence="7 8" key="1">
    <citation type="journal article" date="2024" name="Plant J.">
        <title>Genome sequences and population genomics reveal climatic adaptation and genomic divergence between two closely related sweetgum species.</title>
        <authorList>
            <person name="Xu W.Q."/>
            <person name="Ren C.Q."/>
            <person name="Zhang X.Y."/>
            <person name="Comes H.P."/>
            <person name="Liu X.H."/>
            <person name="Li Y.G."/>
            <person name="Kettle C.J."/>
            <person name="Jalonen R."/>
            <person name="Gaisberger H."/>
            <person name="Ma Y.Z."/>
            <person name="Qiu Y.X."/>
        </authorList>
    </citation>
    <scope>NUCLEOTIDE SEQUENCE [LARGE SCALE GENOMIC DNA]</scope>
    <source>
        <strain evidence="7">Hangzhou</strain>
    </source>
</reference>
<dbReference type="PANTHER" id="PTHR12663:SF0">
    <property type="entry name" value="PRECOCIOUS DISSOCIATION OF SISTERS 5, ISOFORM A"/>
    <property type="match status" value="1"/>
</dbReference>
<dbReference type="GO" id="GO:0005634">
    <property type="term" value="C:nucleus"/>
    <property type="evidence" value="ECO:0007669"/>
    <property type="project" value="UniProtKB-SubCell"/>
</dbReference>
<dbReference type="GO" id="GO:0000785">
    <property type="term" value="C:chromatin"/>
    <property type="evidence" value="ECO:0007669"/>
    <property type="project" value="TreeGrafter"/>
</dbReference>
<gene>
    <name evidence="7" type="ORF">L1049_018057</name>
</gene>
<feature type="region of interest" description="Disordered" evidence="5">
    <location>
        <begin position="1"/>
        <end position="123"/>
    </location>
</feature>
<keyword evidence="8" id="KW-1185">Reference proteome</keyword>
<dbReference type="GO" id="GO:0006281">
    <property type="term" value="P:DNA repair"/>
    <property type="evidence" value="ECO:0007669"/>
    <property type="project" value="UniProtKB-KW"/>
</dbReference>
<feature type="compositionally biased region" description="Polar residues" evidence="5">
    <location>
        <begin position="186"/>
        <end position="196"/>
    </location>
</feature>
<dbReference type="Gene3D" id="2.30.30.140">
    <property type="match status" value="1"/>
</dbReference>
<dbReference type="PANTHER" id="PTHR12663">
    <property type="entry name" value="ANDROGEN INDUCED INHIBITOR OF PROLIFERATION AS3 / PDS5-RELATED"/>
    <property type="match status" value="1"/>
</dbReference>
<dbReference type="EMBL" id="JBBPBK010000012">
    <property type="protein sequence ID" value="KAK9273250.1"/>
    <property type="molecule type" value="Genomic_DNA"/>
</dbReference>
<evidence type="ECO:0000256" key="4">
    <source>
        <dbReference type="ARBA" id="ARBA00023242"/>
    </source>
</evidence>
<comment type="subcellular location">
    <subcellularLocation>
        <location evidence="1">Nucleus</location>
    </subcellularLocation>
</comment>
<comment type="caution">
    <text evidence="7">The sequence shown here is derived from an EMBL/GenBank/DDBJ whole genome shotgun (WGS) entry which is preliminary data.</text>
</comment>
<dbReference type="GO" id="GO:0007064">
    <property type="term" value="P:mitotic sister chromatid cohesion"/>
    <property type="evidence" value="ECO:0007669"/>
    <property type="project" value="InterPro"/>
</dbReference>
<evidence type="ECO:0000256" key="3">
    <source>
        <dbReference type="ARBA" id="ARBA00023204"/>
    </source>
</evidence>
<dbReference type="SMART" id="SM00333">
    <property type="entry name" value="TUDOR"/>
    <property type="match status" value="1"/>
</dbReference>
<sequence length="893" mass="101502">MENRVENSHGVEIPKKKRSLDLQSLYKSRVSKEGKSNKILKRKRSLERGENGEGEGERKKKKGGRKEVSLSSFENVGKKNRKSLGEVYSAGGRLSPGSRDEDKTHVIRIPKRRRGFARRKKFEGNQVLKPVGVSSSKAGVVDQDIRLTGGSASQIDSGAQVESETRVESSKVRRKKGFDDFKENKSIGSNGSNSARNFKEEDGNSVAYNGDSSSRKPRKNCRKSKDLDPDIRSSVKEDGPEVNKSIKICDDLQDDDEENREQNSVAYDGDSSSRKPRKNHRKRKDLAGDIRSIVKEDRPEVNKSVKICDDLQEDDEENLEQNAARMLSSRFDPSCTGFSSNRKASASLSTNRLSLLMSSGRDFVGHRRSSLAGSESVSVDAAGRVLRPRKQHRENGLSRKRRHFYEILSGDLDAYWVLNRKIKVFWPLDQSWYFGLVSDYDPDRKLHHVKYDDRDEEWINLQNERFKLLLLPSEVPCKPDKKSFVMDVKCADERGKGEVTTEDDSYMGSYMDSEPIISWLARSTHRVKSSPFGAMKKQKTSSQSPNLAPPLLSNRIVNAHGAWMGSSKRDKNKLSRNSALPGRSNDAGRGKKPVLESTTSPKDIKLPIVYFRRRFRQRGLELCHISDKNHICGSAHESVASIAPVVDVSGILEEYDITSGRLDHDGPFWCIDKSGLLKLTIPVIESRPFRFELSFPALPVLNYLYGVENFWLVRTFLLLRYGTVMIVWPKVHLEMLFVDNIVGLRFFLFEGCLKQAVAFVFLVLTVFHQPTEQGKFFDLQVPVTSIRFKLSCVEDLRKQLVFAFYSFSKVKSSKWLYLDCKLKRHCLLTKQLPLLECTYDNIKALQSGTNQLLSTSVCGEPSTEVLRKRSRQDIIRTRVSKESTYCEYKPIFV</sequence>
<feature type="compositionally biased region" description="Basic and acidic residues" evidence="5">
    <location>
        <begin position="46"/>
        <end position="58"/>
    </location>
</feature>
<name>A0AAP0NI36_LIQFO</name>
<feature type="compositionally biased region" description="Polar residues" evidence="5">
    <location>
        <begin position="150"/>
        <end position="162"/>
    </location>
</feature>
<evidence type="ECO:0000259" key="6">
    <source>
        <dbReference type="SMART" id="SM00333"/>
    </source>
</evidence>
<feature type="region of interest" description="Disordered" evidence="5">
    <location>
        <begin position="146"/>
        <end position="289"/>
    </location>
</feature>
<dbReference type="InterPro" id="IPR002999">
    <property type="entry name" value="Tudor"/>
</dbReference>
<feature type="compositionally biased region" description="Basic and acidic residues" evidence="5">
    <location>
        <begin position="163"/>
        <end position="185"/>
    </location>
</feature>
<feature type="compositionally biased region" description="Basic and acidic residues" evidence="5">
    <location>
        <begin position="223"/>
        <end position="241"/>
    </location>
</feature>
<dbReference type="InterPro" id="IPR039776">
    <property type="entry name" value="Pds5"/>
</dbReference>
<accession>A0AAP0NI36</accession>